<reference evidence="1" key="1">
    <citation type="submission" date="2014-09" db="EMBL/GenBank/DDBJ databases">
        <authorList>
            <person name="Magalhaes I.L.F."/>
            <person name="Oliveira U."/>
            <person name="Santos F.R."/>
            <person name="Vidigal T.H.D.A."/>
            <person name="Brescovit A.D."/>
            <person name="Santos A.J."/>
        </authorList>
    </citation>
    <scope>NUCLEOTIDE SEQUENCE</scope>
    <source>
        <tissue evidence="1">Shoot tissue taken approximately 20 cm above the soil surface</tissue>
    </source>
</reference>
<dbReference type="AlphaFoldDB" id="A0A0A8YDF5"/>
<accession>A0A0A8YDF5</accession>
<name>A0A0A8YDF5_ARUDO</name>
<proteinExistence type="predicted"/>
<organism evidence="1">
    <name type="scientific">Arundo donax</name>
    <name type="common">Giant reed</name>
    <name type="synonym">Donax arundinaceus</name>
    <dbReference type="NCBI Taxonomy" id="35708"/>
    <lineage>
        <taxon>Eukaryota</taxon>
        <taxon>Viridiplantae</taxon>
        <taxon>Streptophyta</taxon>
        <taxon>Embryophyta</taxon>
        <taxon>Tracheophyta</taxon>
        <taxon>Spermatophyta</taxon>
        <taxon>Magnoliopsida</taxon>
        <taxon>Liliopsida</taxon>
        <taxon>Poales</taxon>
        <taxon>Poaceae</taxon>
        <taxon>PACMAD clade</taxon>
        <taxon>Arundinoideae</taxon>
        <taxon>Arundineae</taxon>
        <taxon>Arundo</taxon>
    </lineage>
</organism>
<evidence type="ECO:0000313" key="1">
    <source>
        <dbReference type="EMBL" id="JAD24029.1"/>
    </source>
</evidence>
<reference evidence="1" key="2">
    <citation type="journal article" date="2015" name="Data Brief">
        <title>Shoot transcriptome of the giant reed, Arundo donax.</title>
        <authorList>
            <person name="Barrero R.A."/>
            <person name="Guerrero F.D."/>
            <person name="Moolhuijzen P."/>
            <person name="Goolsby J.A."/>
            <person name="Tidwell J."/>
            <person name="Bellgard S.E."/>
            <person name="Bellgard M.I."/>
        </authorList>
    </citation>
    <scope>NUCLEOTIDE SEQUENCE</scope>
    <source>
        <tissue evidence="1">Shoot tissue taken approximately 20 cm above the soil surface</tissue>
    </source>
</reference>
<protein>
    <submittedName>
        <fullName evidence="1">Uncharacterized protein</fullName>
    </submittedName>
</protein>
<dbReference type="EMBL" id="GBRH01273866">
    <property type="protein sequence ID" value="JAD24029.1"/>
    <property type="molecule type" value="Transcribed_RNA"/>
</dbReference>
<sequence>MCCVIACESSELRPIPICCGAGSGGPRPNELPQRERRARRAAAAAPMCSNGRSLRPRIYGGDW</sequence>